<accession>A0A426U7C7</accession>
<feature type="non-terminal residue" evidence="2">
    <location>
        <position position="291"/>
    </location>
</feature>
<gene>
    <name evidence="2" type="ORF">EI684_03650</name>
</gene>
<protein>
    <submittedName>
        <fullName evidence="2">Uncharacterized protein</fullName>
    </submittedName>
</protein>
<dbReference type="EMBL" id="RSAS01000144">
    <property type="protein sequence ID" value="RRR76020.1"/>
    <property type="molecule type" value="Genomic_DNA"/>
</dbReference>
<evidence type="ECO:0000256" key="1">
    <source>
        <dbReference type="SAM" id="Coils"/>
    </source>
</evidence>
<feature type="coiled-coil region" evidence="1">
    <location>
        <begin position="6"/>
        <end position="50"/>
    </location>
</feature>
<keyword evidence="1" id="KW-0175">Coiled coil</keyword>
<dbReference type="Proteomes" id="UP000280307">
    <property type="component" value="Unassembled WGS sequence"/>
</dbReference>
<evidence type="ECO:0000313" key="2">
    <source>
        <dbReference type="EMBL" id="RRR76020.1"/>
    </source>
</evidence>
<dbReference type="AlphaFoldDB" id="A0A426U7C7"/>
<evidence type="ECO:0000313" key="3">
    <source>
        <dbReference type="Proteomes" id="UP000280307"/>
    </source>
</evidence>
<sequence>MSDPTIQRLRDEIAQLEQAIPTLAAMPLVRASLQQQRDAKVAELARLEQGVPHSSVDQSGQMGRTNLGANNTLHGQTHIGDTVGGDKLGQHVGSVQAAHDAFVATQQTIHCYYGDQPPVNAATLLSNYLAYFAAECNHLRLQRIVSPAQGGKRDVDQNTVPELRLQAVYTSLTTNGPPVVRLRTTTTMGRVRRFLERLEQKEIERGPDAVRPERVMTVALAVLAEQGAPRLTGERLTHAALEHAGLTGMDDATPITLELQRPELAIEAIALQRWLVLLGEPGSGKSTVLRY</sequence>
<comment type="caution">
    <text evidence="2">The sequence shown here is derived from an EMBL/GenBank/DDBJ whole genome shotgun (WGS) entry which is preliminary data.</text>
</comment>
<organism evidence="2 3">
    <name type="scientific">Candidatus Viridilinea halotolerans</name>
    <dbReference type="NCBI Taxonomy" id="2491704"/>
    <lineage>
        <taxon>Bacteria</taxon>
        <taxon>Bacillati</taxon>
        <taxon>Chloroflexota</taxon>
        <taxon>Chloroflexia</taxon>
        <taxon>Chloroflexales</taxon>
        <taxon>Chloroflexineae</taxon>
        <taxon>Oscillochloridaceae</taxon>
        <taxon>Candidatus Viridilinea</taxon>
    </lineage>
</organism>
<proteinExistence type="predicted"/>
<name>A0A426U7C7_9CHLR</name>
<reference evidence="2 3" key="1">
    <citation type="submission" date="2018-12" db="EMBL/GenBank/DDBJ databases">
        <title>Genome Sequence of Candidatus Viridilinea halotolerans isolated from saline sulfide-rich spring.</title>
        <authorList>
            <person name="Grouzdev D.S."/>
            <person name="Burganskaya E.I."/>
            <person name="Krutkina M.S."/>
            <person name="Sukhacheva M.V."/>
            <person name="Gorlenko V.M."/>
        </authorList>
    </citation>
    <scope>NUCLEOTIDE SEQUENCE [LARGE SCALE GENOMIC DNA]</scope>
    <source>
        <strain evidence="2">Chok-6</strain>
    </source>
</reference>